<evidence type="ECO:0000256" key="8">
    <source>
        <dbReference type="SAM" id="MobiDB-lite"/>
    </source>
</evidence>
<evidence type="ECO:0000259" key="10">
    <source>
        <dbReference type="PROSITE" id="PS51021"/>
    </source>
</evidence>
<dbReference type="STRING" id="568069.A0A1J1IYP2"/>
<dbReference type="PRINTS" id="PR01251">
    <property type="entry name" value="AMPHIPHYSIN"/>
</dbReference>
<dbReference type="OrthoDB" id="446293at2759"/>
<evidence type="ECO:0000256" key="3">
    <source>
        <dbReference type="ARBA" id="ARBA00022443"/>
    </source>
</evidence>
<organism evidence="11 12">
    <name type="scientific">Clunio marinus</name>
    <dbReference type="NCBI Taxonomy" id="568069"/>
    <lineage>
        <taxon>Eukaryota</taxon>
        <taxon>Metazoa</taxon>
        <taxon>Ecdysozoa</taxon>
        <taxon>Arthropoda</taxon>
        <taxon>Hexapoda</taxon>
        <taxon>Insecta</taxon>
        <taxon>Pterygota</taxon>
        <taxon>Neoptera</taxon>
        <taxon>Endopterygota</taxon>
        <taxon>Diptera</taxon>
        <taxon>Nematocera</taxon>
        <taxon>Chironomoidea</taxon>
        <taxon>Chironomidae</taxon>
        <taxon>Clunio</taxon>
    </lineage>
</organism>
<dbReference type="CDD" id="cd11790">
    <property type="entry name" value="SH3_Amphiphysin"/>
    <property type="match status" value="1"/>
</dbReference>
<protein>
    <submittedName>
        <fullName evidence="11">CLUMA_CG016495, isoform A</fullName>
    </submittedName>
</protein>
<reference evidence="11 12" key="1">
    <citation type="submission" date="2015-04" db="EMBL/GenBank/DDBJ databases">
        <authorList>
            <person name="Syromyatnikov M.Y."/>
            <person name="Popov V.N."/>
        </authorList>
    </citation>
    <scope>NUCLEOTIDE SEQUENCE [LARGE SCALE GENOMIC DNA]</scope>
</reference>
<keyword evidence="12" id="KW-1185">Reference proteome</keyword>
<dbReference type="FunFam" id="1.20.1270.60:FF:000013">
    <property type="entry name" value="Amphiphysin isoform 2"/>
    <property type="match status" value="1"/>
</dbReference>
<feature type="compositionally biased region" description="Low complexity" evidence="8">
    <location>
        <begin position="400"/>
        <end position="413"/>
    </location>
</feature>
<dbReference type="AlphaFoldDB" id="A0A1J1IYP2"/>
<dbReference type="InterPro" id="IPR004148">
    <property type="entry name" value="BAR_dom"/>
</dbReference>
<dbReference type="SMART" id="SM00721">
    <property type="entry name" value="BAR"/>
    <property type="match status" value="1"/>
</dbReference>
<dbReference type="PROSITE" id="PS50002">
    <property type="entry name" value="SH3"/>
    <property type="match status" value="1"/>
</dbReference>
<dbReference type="EMBL" id="CVRI01000059">
    <property type="protein sequence ID" value="CRL03697.1"/>
    <property type="molecule type" value="Genomic_DNA"/>
</dbReference>
<dbReference type="FunFam" id="2.30.30.40:FF:000172">
    <property type="entry name" value="Amphiphysin, isoform B"/>
    <property type="match status" value="1"/>
</dbReference>
<dbReference type="Pfam" id="PF00018">
    <property type="entry name" value="SH3_1"/>
    <property type="match status" value="1"/>
</dbReference>
<dbReference type="Gene3D" id="2.30.30.40">
    <property type="entry name" value="SH3 Domains"/>
    <property type="match status" value="1"/>
</dbReference>
<keyword evidence="5" id="KW-0175">Coiled coil</keyword>
<dbReference type="SUPFAM" id="SSF103657">
    <property type="entry name" value="BAR/IMD domain-like"/>
    <property type="match status" value="1"/>
</dbReference>
<keyword evidence="6" id="KW-0472">Membrane</keyword>
<keyword evidence="3 7" id="KW-0728">SH3 domain</keyword>
<comment type="subcellular location">
    <subcellularLocation>
        <location evidence="2">Cytoplasm</location>
    </subcellularLocation>
    <subcellularLocation>
        <location evidence="1">Endomembrane system</location>
    </subcellularLocation>
</comment>
<feature type="domain" description="SH3" evidence="9">
    <location>
        <begin position="434"/>
        <end position="498"/>
    </location>
</feature>
<dbReference type="Pfam" id="PF03114">
    <property type="entry name" value="BAR"/>
    <property type="match status" value="1"/>
</dbReference>
<feature type="compositionally biased region" description="Low complexity" evidence="8">
    <location>
        <begin position="336"/>
        <end position="347"/>
    </location>
</feature>
<dbReference type="GO" id="GO:0005543">
    <property type="term" value="F:phospholipid binding"/>
    <property type="evidence" value="ECO:0007669"/>
    <property type="project" value="TreeGrafter"/>
</dbReference>
<evidence type="ECO:0000259" key="9">
    <source>
        <dbReference type="PROSITE" id="PS50002"/>
    </source>
</evidence>
<sequence length="498" mass="55904">MHSTNEFVVSDFTILQNLGKVDRTADEIFDEHLNNFQLQQNSANRLQKEFNNYIRCIRAVQVASKSLMEAITEVYEPQWTGSDALYNNASTIEVLWQDFSHKLGDQVLIPLNTYTAQFPEMRKKIDKRGRKLVDYDSQRHSFQNLQANAAKRKDDVKLTKGRENLEEAKRTYELLNTELHDELPALYDSRILFLVTNLQTLFASEQLFHSETTKIYAELEAIVDKLATESQRGSYTLKKLNSTSNNIQSPIKNIEINNAPNYPPITNGNSAAANDATSSPSPPSSTNSPTPYEQEPHSQGEQQYQNQESLAMNEPSYQNASAVVMNANSNVINNNVESSTTVTTNGNISKSEEKVEVTSASSDVAASTTTPSKEDSHLNNHNSQINISKETINQNTNQNRNSLAKKNNNNDNNNPDEMLYDIPVGATTTNLPPGVLYRVKATYKYVREDGDELSFDVGDVINVIEYDDPEDQEEGWLMGVKEGSTEKGMFPANFTKPM</sequence>
<dbReference type="PANTHER" id="PTHR46514:SF3">
    <property type="entry name" value="AMPHIPHYSIN"/>
    <property type="match status" value="1"/>
</dbReference>
<gene>
    <name evidence="11" type="primary">putative Amphiphysin</name>
    <name evidence="11" type="ORF">CLUMA_CG016495</name>
</gene>
<dbReference type="SUPFAM" id="SSF50044">
    <property type="entry name" value="SH3-domain"/>
    <property type="match status" value="1"/>
</dbReference>
<dbReference type="GO" id="GO:0005737">
    <property type="term" value="C:cytoplasm"/>
    <property type="evidence" value="ECO:0007669"/>
    <property type="project" value="UniProtKB-SubCell"/>
</dbReference>
<dbReference type="InterPro" id="IPR001452">
    <property type="entry name" value="SH3_domain"/>
</dbReference>
<evidence type="ECO:0000256" key="4">
    <source>
        <dbReference type="ARBA" id="ARBA00022490"/>
    </source>
</evidence>
<dbReference type="Proteomes" id="UP000183832">
    <property type="component" value="Unassembled WGS sequence"/>
</dbReference>
<evidence type="ECO:0000313" key="11">
    <source>
        <dbReference type="EMBL" id="CRL03697.1"/>
    </source>
</evidence>
<evidence type="ECO:0000256" key="7">
    <source>
        <dbReference type="PROSITE-ProRule" id="PRU00192"/>
    </source>
</evidence>
<proteinExistence type="predicted"/>
<dbReference type="PANTHER" id="PTHR46514">
    <property type="entry name" value="AMPHIPHYSIN"/>
    <property type="match status" value="1"/>
</dbReference>
<dbReference type="Gene3D" id="1.20.1270.60">
    <property type="entry name" value="Arfaptin homology (AH) domain/BAR domain"/>
    <property type="match status" value="1"/>
</dbReference>
<feature type="region of interest" description="Disordered" evidence="8">
    <location>
        <begin position="400"/>
        <end position="419"/>
    </location>
</feature>
<accession>A0A1J1IYP2</accession>
<feature type="compositionally biased region" description="Low complexity" evidence="8">
    <location>
        <begin position="266"/>
        <end position="290"/>
    </location>
</feature>
<evidence type="ECO:0000256" key="6">
    <source>
        <dbReference type="ARBA" id="ARBA00023136"/>
    </source>
</evidence>
<evidence type="ECO:0000313" key="12">
    <source>
        <dbReference type="Proteomes" id="UP000183832"/>
    </source>
</evidence>
<feature type="compositionally biased region" description="Low complexity" evidence="8">
    <location>
        <begin position="357"/>
        <end position="370"/>
    </location>
</feature>
<dbReference type="InterPro" id="IPR003005">
    <property type="entry name" value="Amphiphysin"/>
</dbReference>
<name>A0A1J1IYP2_9DIPT</name>
<evidence type="ECO:0000256" key="1">
    <source>
        <dbReference type="ARBA" id="ARBA00004308"/>
    </source>
</evidence>
<feature type="region of interest" description="Disordered" evidence="8">
    <location>
        <begin position="336"/>
        <end position="380"/>
    </location>
</feature>
<dbReference type="InterPro" id="IPR036028">
    <property type="entry name" value="SH3-like_dom_sf"/>
</dbReference>
<keyword evidence="4" id="KW-0963">Cytoplasm</keyword>
<dbReference type="GO" id="GO:0005886">
    <property type="term" value="C:plasma membrane"/>
    <property type="evidence" value="ECO:0007669"/>
    <property type="project" value="TreeGrafter"/>
</dbReference>
<evidence type="ECO:0000256" key="2">
    <source>
        <dbReference type="ARBA" id="ARBA00004496"/>
    </source>
</evidence>
<feature type="compositionally biased region" description="Polar residues" evidence="8">
    <location>
        <begin position="297"/>
        <end position="311"/>
    </location>
</feature>
<feature type="domain" description="BAR" evidence="10">
    <location>
        <begin position="14"/>
        <end position="232"/>
    </location>
</feature>
<dbReference type="InterPro" id="IPR027267">
    <property type="entry name" value="AH/BAR_dom_sf"/>
</dbReference>
<evidence type="ECO:0000256" key="5">
    <source>
        <dbReference type="ARBA" id="ARBA00023054"/>
    </source>
</evidence>
<dbReference type="SMART" id="SM00326">
    <property type="entry name" value="SH3"/>
    <property type="match status" value="1"/>
</dbReference>
<feature type="region of interest" description="Disordered" evidence="8">
    <location>
        <begin position="258"/>
        <end position="311"/>
    </location>
</feature>
<dbReference type="PROSITE" id="PS51021">
    <property type="entry name" value="BAR"/>
    <property type="match status" value="1"/>
</dbReference>
<dbReference type="GO" id="GO:0012505">
    <property type="term" value="C:endomembrane system"/>
    <property type="evidence" value="ECO:0007669"/>
    <property type="project" value="UniProtKB-SubCell"/>
</dbReference>